<evidence type="ECO:0000259" key="10">
    <source>
        <dbReference type="PROSITE" id="PS50109"/>
    </source>
</evidence>
<evidence type="ECO:0000256" key="5">
    <source>
        <dbReference type="ARBA" id="ARBA00022679"/>
    </source>
</evidence>
<dbReference type="Pfam" id="PF02518">
    <property type="entry name" value="HATPase_c"/>
    <property type="match status" value="1"/>
</dbReference>
<dbReference type="PROSITE" id="PS50109">
    <property type="entry name" value="HIS_KIN"/>
    <property type="match status" value="1"/>
</dbReference>
<evidence type="ECO:0000256" key="1">
    <source>
        <dbReference type="ARBA" id="ARBA00000085"/>
    </source>
</evidence>
<keyword evidence="8" id="KW-0067">ATP-binding</keyword>
<sequence length="423" mass="46783">MTRPLSATLPLLDLDRVLRFSLYSRWVFVAVLGTSTLVFYLLQLGLPLLPLALAAAGMAGLNLWLAQAGQKGRPAQRLLQQGLLLDVLALGLVLGLTGGASNPLAVLFLLPLVMAALVCSARFAWGLTGIATAFYLLLFFWHVPLPAGEHAGHGDHEALFNLHLAGMWLTFALSAGLITTCVSRLVRILGERERRLNQAYQRQDTDERLLVLAMEAASLTHQLSTPLNNLFLLNEELRETPDLPEEVQEDLQLAHTQLQQCADILSRLKSQSQAEQEPVRLYHTLGERLAQWQNLRPEVRVDWQRPVAEQDPRVRLSPLFWPALFNILNNAADAGEGRIELHTHFHHNGDWELGVHNRSGVLSEAQLRRAGLDQFDSGKPAGLGLGVWLSHATLSRLNGRLELSNHAEGGVYARILLPLEPSA</sequence>
<evidence type="ECO:0000256" key="7">
    <source>
        <dbReference type="ARBA" id="ARBA00022777"/>
    </source>
</evidence>
<evidence type="ECO:0000256" key="9">
    <source>
        <dbReference type="SAM" id="Phobius"/>
    </source>
</evidence>
<dbReference type="InterPro" id="IPR003661">
    <property type="entry name" value="HisK_dim/P_dom"/>
</dbReference>
<keyword evidence="9" id="KW-0472">Membrane</keyword>
<comment type="catalytic activity">
    <reaction evidence="1">
        <text>ATP + protein L-histidine = ADP + protein N-phospho-L-histidine.</text>
        <dbReference type="EC" id="2.7.13.3"/>
    </reaction>
</comment>
<evidence type="ECO:0000313" key="11">
    <source>
        <dbReference type="EMBL" id="MFH7564736.1"/>
    </source>
</evidence>
<keyword evidence="5" id="KW-0808">Transferase</keyword>
<dbReference type="PANTHER" id="PTHR44936:SF10">
    <property type="entry name" value="SENSOR PROTEIN RSTB"/>
    <property type="match status" value="1"/>
</dbReference>
<keyword evidence="9" id="KW-1133">Transmembrane helix</keyword>
<dbReference type="SMART" id="SM00388">
    <property type="entry name" value="HisKA"/>
    <property type="match status" value="1"/>
</dbReference>
<dbReference type="RefSeq" id="WP_395545076.1">
    <property type="nucleotide sequence ID" value="NZ_CP166302.1"/>
</dbReference>
<keyword evidence="12" id="KW-1185">Reference proteome</keyword>
<feature type="transmembrane region" description="Helical" evidence="9">
    <location>
        <begin position="20"/>
        <end position="42"/>
    </location>
</feature>
<dbReference type="InterPro" id="IPR003594">
    <property type="entry name" value="HATPase_dom"/>
</dbReference>
<dbReference type="CDD" id="cd00082">
    <property type="entry name" value="HisKA"/>
    <property type="match status" value="1"/>
</dbReference>
<feature type="transmembrane region" description="Helical" evidence="9">
    <location>
        <begin position="127"/>
        <end position="145"/>
    </location>
</feature>
<feature type="transmembrane region" description="Helical" evidence="9">
    <location>
        <begin position="165"/>
        <end position="186"/>
    </location>
</feature>
<reference evidence="11 12" key="1">
    <citation type="submission" date="2024-08" db="EMBL/GenBank/DDBJ databases">
        <title>Oceanimonas smirnovii Genome sequencing and assembly.</title>
        <authorList>
            <person name="Tang B."/>
        </authorList>
    </citation>
    <scope>NUCLEOTIDE SEQUENCE [LARGE SCALE GENOMIC DNA]</scope>
    <source>
        <strain evidence="11 12">OS2020-119</strain>
    </source>
</reference>
<comment type="caution">
    <text evidence="11">The sequence shown here is derived from an EMBL/GenBank/DDBJ whole genome shotgun (WGS) entry which is preliminary data.</text>
</comment>
<dbReference type="InterPro" id="IPR036097">
    <property type="entry name" value="HisK_dim/P_sf"/>
</dbReference>
<dbReference type="InterPro" id="IPR036890">
    <property type="entry name" value="HATPase_C_sf"/>
</dbReference>
<dbReference type="SUPFAM" id="SSF55874">
    <property type="entry name" value="ATPase domain of HSP90 chaperone/DNA topoisomerase II/histidine kinase"/>
    <property type="match status" value="1"/>
</dbReference>
<dbReference type="EMBL" id="JBGFTR010000006">
    <property type="protein sequence ID" value="MFH7564736.1"/>
    <property type="molecule type" value="Genomic_DNA"/>
</dbReference>
<evidence type="ECO:0000256" key="4">
    <source>
        <dbReference type="ARBA" id="ARBA00022475"/>
    </source>
</evidence>
<keyword evidence="4" id="KW-1003">Cell membrane</keyword>
<dbReference type="SUPFAM" id="SSF47384">
    <property type="entry name" value="Homodimeric domain of signal transducing histidine kinase"/>
    <property type="match status" value="1"/>
</dbReference>
<evidence type="ECO:0000313" key="12">
    <source>
        <dbReference type="Proteomes" id="UP001610706"/>
    </source>
</evidence>
<evidence type="ECO:0000256" key="6">
    <source>
        <dbReference type="ARBA" id="ARBA00022741"/>
    </source>
</evidence>
<dbReference type="InterPro" id="IPR050980">
    <property type="entry name" value="2C_sensor_his_kinase"/>
</dbReference>
<accession>A0ABW7P019</accession>
<dbReference type="GO" id="GO:0016301">
    <property type="term" value="F:kinase activity"/>
    <property type="evidence" value="ECO:0007669"/>
    <property type="project" value="UniProtKB-KW"/>
</dbReference>
<dbReference type="Proteomes" id="UP001610706">
    <property type="component" value="Unassembled WGS sequence"/>
</dbReference>
<protein>
    <recommendedName>
        <fullName evidence="3">histidine kinase</fullName>
        <ecNumber evidence="3">2.7.13.3</ecNumber>
    </recommendedName>
</protein>
<keyword evidence="9" id="KW-0812">Transmembrane</keyword>
<dbReference type="PANTHER" id="PTHR44936">
    <property type="entry name" value="SENSOR PROTEIN CREC"/>
    <property type="match status" value="1"/>
</dbReference>
<dbReference type="Gene3D" id="3.30.565.10">
    <property type="entry name" value="Histidine kinase-like ATPase, C-terminal domain"/>
    <property type="match status" value="1"/>
</dbReference>
<feature type="transmembrane region" description="Helical" evidence="9">
    <location>
        <begin position="48"/>
        <end position="66"/>
    </location>
</feature>
<feature type="domain" description="Histidine kinase" evidence="10">
    <location>
        <begin position="218"/>
        <end position="421"/>
    </location>
</feature>
<gene>
    <name evidence="11" type="ORF">AB9R89_05280</name>
</gene>
<evidence type="ECO:0000256" key="8">
    <source>
        <dbReference type="ARBA" id="ARBA00022840"/>
    </source>
</evidence>
<dbReference type="Gene3D" id="1.10.287.130">
    <property type="match status" value="1"/>
</dbReference>
<comment type="subcellular location">
    <subcellularLocation>
        <location evidence="2">Cell membrane</location>
        <topology evidence="2">Multi-pass membrane protein</topology>
    </subcellularLocation>
</comment>
<proteinExistence type="predicted"/>
<dbReference type="InterPro" id="IPR005467">
    <property type="entry name" value="His_kinase_dom"/>
</dbReference>
<keyword evidence="6" id="KW-0547">Nucleotide-binding</keyword>
<evidence type="ECO:0000256" key="2">
    <source>
        <dbReference type="ARBA" id="ARBA00004651"/>
    </source>
</evidence>
<dbReference type="Pfam" id="PF00512">
    <property type="entry name" value="HisKA"/>
    <property type="match status" value="1"/>
</dbReference>
<organism evidence="11 12">
    <name type="scientific">Oceanimonas smirnovii</name>
    <dbReference type="NCBI Taxonomy" id="264574"/>
    <lineage>
        <taxon>Bacteria</taxon>
        <taxon>Pseudomonadati</taxon>
        <taxon>Pseudomonadota</taxon>
        <taxon>Gammaproteobacteria</taxon>
        <taxon>Aeromonadales</taxon>
        <taxon>Aeromonadaceae</taxon>
        <taxon>Oceanimonas</taxon>
    </lineage>
</organism>
<dbReference type="EC" id="2.7.13.3" evidence="3"/>
<evidence type="ECO:0000256" key="3">
    <source>
        <dbReference type="ARBA" id="ARBA00012438"/>
    </source>
</evidence>
<name>A0ABW7P019_9GAMM</name>
<keyword evidence="7 11" id="KW-0418">Kinase</keyword>